<evidence type="ECO:0000313" key="1">
    <source>
        <dbReference type="EMBL" id="VTU09727.1"/>
    </source>
</evidence>
<sequence>MARDTKVNLSDVEELFTSTVIIDPVELNALLDKYTDDELELLHQLENNLVATKTHDQVMENLRKALHLDEK</sequence>
<reference evidence="1 2" key="1">
    <citation type="submission" date="2019-05" db="EMBL/GenBank/DDBJ databases">
        <authorList>
            <consortium name="Pathogen Informatics"/>
        </authorList>
    </citation>
    <scope>NUCLEOTIDE SEQUENCE [LARGE SCALE GENOMIC DNA]</scope>
    <source>
        <strain evidence="1 2">NM319</strain>
    </source>
</reference>
<evidence type="ECO:0000313" key="2">
    <source>
        <dbReference type="Proteomes" id="UP000308167"/>
    </source>
</evidence>
<accession>A0ABY6TME9</accession>
<dbReference type="EMBL" id="CABFKI010000026">
    <property type="protein sequence ID" value="VTU09727.1"/>
    <property type="molecule type" value="Genomic_DNA"/>
</dbReference>
<comment type="caution">
    <text evidence="1">The sequence shown here is derived from an EMBL/GenBank/DDBJ whole genome shotgun (WGS) entry which is preliminary data.</text>
</comment>
<organism evidence="1 2">
    <name type="scientific">Actinobacillus porcinus</name>
    <dbReference type="NCBI Taxonomy" id="51048"/>
    <lineage>
        <taxon>Bacteria</taxon>
        <taxon>Pseudomonadati</taxon>
        <taxon>Pseudomonadota</taxon>
        <taxon>Gammaproteobacteria</taxon>
        <taxon>Pasteurellales</taxon>
        <taxon>Pasteurellaceae</taxon>
        <taxon>Actinobacillus</taxon>
    </lineage>
</organism>
<gene>
    <name evidence="1" type="ORF">SAMEA1410922_02191</name>
</gene>
<dbReference type="Proteomes" id="UP000308167">
    <property type="component" value="Unassembled WGS sequence"/>
</dbReference>
<name>A0ABY6TME9_9PAST</name>
<proteinExistence type="predicted"/>
<dbReference type="RefSeq" id="WP_135711144.1">
    <property type="nucleotide sequence ID" value="NZ_JAXFLL010000024.1"/>
</dbReference>
<keyword evidence="2" id="KW-1185">Reference proteome</keyword>
<protein>
    <submittedName>
        <fullName evidence="1">Uncharacterized protein</fullName>
    </submittedName>
</protein>